<accession>A0ABV2BYK2</accession>
<name>A0ABV2BYK2_9GAMM</name>
<dbReference type="EMBL" id="JBEVCJ010000031">
    <property type="protein sequence ID" value="MET1256991.1"/>
    <property type="molecule type" value="Genomic_DNA"/>
</dbReference>
<dbReference type="RefSeq" id="WP_353897574.1">
    <property type="nucleotide sequence ID" value="NZ_JBEVCJ010000031.1"/>
</dbReference>
<evidence type="ECO:0000313" key="1">
    <source>
        <dbReference type="EMBL" id="MET1256991.1"/>
    </source>
</evidence>
<evidence type="ECO:0000313" key="2">
    <source>
        <dbReference type="Proteomes" id="UP001548189"/>
    </source>
</evidence>
<sequence length="104" mass="11699">ERNIKFTAQNLNFKALVKANIAFKKFPPGVSAVYLRHYVKLADDKKASNKRSPIAGIFVLNSGLSNCQNLKLTVIIINFNEEYLMKTQQDKTSITLKSHNGEIS</sequence>
<comment type="caution">
    <text evidence="1">The sequence shown here is derived from an EMBL/GenBank/DDBJ whole genome shotgun (WGS) entry which is preliminary data.</text>
</comment>
<organism evidence="1 2">
    <name type="scientific">Aliikangiella maris</name>
    <dbReference type="NCBI Taxonomy" id="3162458"/>
    <lineage>
        <taxon>Bacteria</taxon>
        <taxon>Pseudomonadati</taxon>
        <taxon>Pseudomonadota</taxon>
        <taxon>Gammaproteobacteria</taxon>
        <taxon>Oceanospirillales</taxon>
        <taxon>Pleioneaceae</taxon>
        <taxon>Aliikangiella</taxon>
    </lineage>
</organism>
<proteinExistence type="predicted"/>
<gene>
    <name evidence="1" type="ORF">ABVT43_17745</name>
</gene>
<reference evidence="1 2" key="1">
    <citation type="submission" date="2024-06" db="EMBL/GenBank/DDBJ databases">
        <authorList>
            <person name="Li F."/>
        </authorList>
    </citation>
    <scope>NUCLEOTIDE SEQUENCE [LARGE SCALE GENOMIC DNA]</scope>
    <source>
        <strain evidence="1 2">GXAS 311</strain>
    </source>
</reference>
<protein>
    <submittedName>
        <fullName evidence="1">Uncharacterized protein</fullName>
    </submittedName>
</protein>
<keyword evidence="2" id="KW-1185">Reference proteome</keyword>
<feature type="non-terminal residue" evidence="1">
    <location>
        <position position="1"/>
    </location>
</feature>
<dbReference type="Proteomes" id="UP001548189">
    <property type="component" value="Unassembled WGS sequence"/>
</dbReference>